<dbReference type="InterPro" id="IPR027417">
    <property type="entry name" value="P-loop_NTPase"/>
</dbReference>
<dbReference type="GO" id="GO:0005829">
    <property type="term" value="C:cytosol"/>
    <property type="evidence" value="ECO:0007669"/>
    <property type="project" value="TreeGrafter"/>
</dbReference>
<evidence type="ECO:0000256" key="5">
    <source>
        <dbReference type="ARBA" id="ARBA00022679"/>
    </source>
</evidence>
<dbReference type="STRING" id="2316362.A0A4Q2DEH1"/>
<evidence type="ECO:0000259" key="10">
    <source>
        <dbReference type="Pfam" id="PF02223"/>
    </source>
</evidence>
<dbReference type="CDD" id="cd01672">
    <property type="entry name" value="TMPK"/>
    <property type="match status" value="1"/>
</dbReference>
<dbReference type="AlphaFoldDB" id="A0A4Q2DEH1"/>
<keyword evidence="12" id="KW-1185">Reference proteome</keyword>
<feature type="domain" description="Thymidylate kinase-like" evidence="10">
    <location>
        <begin position="9"/>
        <end position="187"/>
    </location>
</feature>
<protein>
    <recommendedName>
        <fullName evidence="4">Thymidylate kinase</fullName>
        <ecNumber evidence="3">2.7.4.9</ecNumber>
    </recommendedName>
</protein>
<dbReference type="InterPro" id="IPR039430">
    <property type="entry name" value="Thymidylate_kin-like_dom"/>
</dbReference>
<accession>A0A4Q2DEH1</accession>
<keyword evidence="5" id="KW-0808">Transferase</keyword>
<dbReference type="Pfam" id="PF02223">
    <property type="entry name" value="Thymidylate_kin"/>
    <property type="match status" value="1"/>
</dbReference>
<dbReference type="GO" id="GO:0006227">
    <property type="term" value="P:dUDP biosynthetic process"/>
    <property type="evidence" value="ECO:0007669"/>
    <property type="project" value="TreeGrafter"/>
</dbReference>
<dbReference type="GO" id="GO:0006235">
    <property type="term" value="P:dTTP biosynthetic process"/>
    <property type="evidence" value="ECO:0007669"/>
    <property type="project" value="TreeGrafter"/>
</dbReference>
<dbReference type="GO" id="GO:0005634">
    <property type="term" value="C:nucleus"/>
    <property type="evidence" value="ECO:0007669"/>
    <property type="project" value="TreeGrafter"/>
</dbReference>
<comment type="similarity">
    <text evidence="2">Belongs to the thymidylate kinase family.</text>
</comment>
<dbReference type="Gene3D" id="3.40.50.300">
    <property type="entry name" value="P-loop containing nucleotide triphosphate hydrolases"/>
    <property type="match status" value="1"/>
</dbReference>
<evidence type="ECO:0000256" key="2">
    <source>
        <dbReference type="ARBA" id="ARBA00009776"/>
    </source>
</evidence>
<evidence type="ECO:0000313" key="12">
    <source>
        <dbReference type="Proteomes" id="UP000290288"/>
    </source>
</evidence>
<dbReference type="NCBIfam" id="TIGR00041">
    <property type="entry name" value="DTMP_kinase"/>
    <property type="match status" value="1"/>
</dbReference>
<evidence type="ECO:0000256" key="6">
    <source>
        <dbReference type="ARBA" id="ARBA00022727"/>
    </source>
</evidence>
<name>A0A4Q2DEH1_9AGAR</name>
<dbReference type="GO" id="GO:0004550">
    <property type="term" value="F:nucleoside diphosphate kinase activity"/>
    <property type="evidence" value="ECO:0007669"/>
    <property type="project" value="TreeGrafter"/>
</dbReference>
<reference evidence="11 12" key="1">
    <citation type="submission" date="2019-01" db="EMBL/GenBank/DDBJ databases">
        <title>Draft genome sequence of Psathyrella aberdarensis IHI B618.</title>
        <authorList>
            <person name="Buettner E."/>
            <person name="Kellner H."/>
        </authorList>
    </citation>
    <scope>NUCLEOTIDE SEQUENCE [LARGE SCALE GENOMIC DNA]</scope>
    <source>
        <strain evidence="11 12">IHI B618</strain>
    </source>
</reference>
<keyword evidence="6" id="KW-0545">Nucleotide biosynthesis</keyword>
<dbReference type="PANTHER" id="PTHR10344">
    <property type="entry name" value="THYMIDYLATE KINASE"/>
    <property type="match status" value="1"/>
</dbReference>
<comment type="pathway">
    <text evidence="1">Pyrimidine metabolism; dTTP biosynthesis.</text>
</comment>
<evidence type="ECO:0000313" key="11">
    <source>
        <dbReference type="EMBL" id="RXW18160.1"/>
    </source>
</evidence>
<dbReference type="InterPro" id="IPR018095">
    <property type="entry name" value="Thymidylate_kin_CS"/>
</dbReference>
<evidence type="ECO:0000256" key="3">
    <source>
        <dbReference type="ARBA" id="ARBA00012980"/>
    </source>
</evidence>
<evidence type="ECO:0000256" key="9">
    <source>
        <dbReference type="ARBA" id="ARBA00022840"/>
    </source>
</evidence>
<dbReference type="GO" id="GO:0006233">
    <property type="term" value="P:dTDP biosynthetic process"/>
    <property type="evidence" value="ECO:0007669"/>
    <property type="project" value="InterPro"/>
</dbReference>
<dbReference type="Proteomes" id="UP000290288">
    <property type="component" value="Unassembled WGS sequence"/>
</dbReference>
<keyword evidence="7" id="KW-0547">Nucleotide-binding</keyword>
<dbReference type="EC" id="2.7.4.9" evidence="3"/>
<evidence type="ECO:0000256" key="1">
    <source>
        <dbReference type="ARBA" id="ARBA00004992"/>
    </source>
</evidence>
<sequence length="244" mass="27079">MTRAPFIVIEGLDRSGKTTQTSLLQARLEREGISTKLMKFPDRTTTIGQMIDSYLKSTSELDDHVIHLLFSANRWEMASTIETLLNEGTTIICDRYAFSGIAFSASKVTTTTTTPSSSSSTDATTVPKLPFEWCRAPDVGLPAPDLVLFLDISPEQARLRGGYGEERYEKEEMQARVRQAFKRLGDETRTSSPTGVAASGKQWLVVDAGRERDEVSAEMWSHVELLVKGTLTSPIGKLWNDKIL</sequence>
<dbReference type="PANTHER" id="PTHR10344:SF1">
    <property type="entry name" value="THYMIDYLATE KINASE"/>
    <property type="match status" value="1"/>
</dbReference>
<dbReference type="GO" id="GO:0005524">
    <property type="term" value="F:ATP binding"/>
    <property type="evidence" value="ECO:0007669"/>
    <property type="project" value="UniProtKB-KW"/>
</dbReference>
<comment type="caution">
    <text evidence="11">The sequence shown here is derived from an EMBL/GenBank/DDBJ whole genome shotgun (WGS) entry which is preliminary data.</text>
</comment>
<dbReference type="InterPro" id="IPR018094">
    <property type="entry name" value="Thymidylate_kinase"/>
</dbReference>
<dbReference type="SUPFAM" id="SSF52540">
    <property type="entry name" value="P-loop containing nucleoside triphosphate hydrolases"/>
    <property type="match status" value="1"/>
</dbReference>
<gene>
    <name evidence="11" type="ORF">EST38_g7695</name>
</gene>
<dbReference type="OrthoDB" id="425602at2759"/>
<dbReference type="HAMAP" id="MF_00165">
    <property type="entry name" value="Thymidylate_kinase"/>
    <property type="match status" value="1"/>
</dbReference>
<organism evidence="11 12">
    <name type="scientific">Candolleomyces aberdarensis</name>
    <dbReference type="NCBI Taxonomy" id="2316362"/>
    <lineage>
        <taxon>Eukaryota</taxon>
        <taxon>Fungi</taxon>
        <taxon>Dikarya</taxon>
        <taxon>Basidiomycota</taxon>
        <taxon>Agaricomycotina</taxon>
        <taxon>Agaricomycetes</taxon>
        <taxon>Agaricomycetidae</taxon>
        <taxon>Agaricales</taxon>
        <taxon>Agaricineae</taxon>
        <taxon>Psathyrellaceae</taxon>
        <taxon>Candolleomyces</taxon>
    </lineage>
</organism>
<dbReference type="GO" id="GO:0004798">
    <property type="term" value="F:dTMP kinase activity"/>
    <property type="evidence" value="ECO:0007669"/>
    <property type="project" value="UniProtKB-EC"/>
</dbReference>
<evidence type="ECO:0000256" key="4">
    <source>
        <dbReference type="ARBA" id="ARBA00017144"/>
    </source>
</evidence>
<keyword evidence="8" id="KW-0418">Kinase</keyword>
<dbReference type="FunFam" id="3.40.50.300:FF:000679">
    <property type="entry name" value="Thymidylate kinase"/>
    <property type="match status" value="1"/>
</dbReference>
<keyword evidence="9" id="KW-0067">ATP-binding</keyword>
<evidence type="ECO:0000256" key="7">
    <source>
        <dbReference type="ARBA" id="ARBA00022741"/>
    </source>
</evidence>
<dbReference type="PROSITE" id="PS01331">
    <property type="entry name" value="THYMIDYLATE_KINASE"/>
    <property type="match status" value="1"/>
</dbReference>
<proteinExistence type="inferred from homology"/>
<evidence type="ECO:0000256" key="8">
    <source>
        <dbReference type="ARBA" id="ARBA00022777"/>
    </source>
</evidence>
<dbReference type="EMBL" id="SDEE01000285">
    <property type="protein sequence ID" value="RXW18160.1"/>
    <property type="molecule type" value="Genomic_DNA"/>
</dbReference>